<keyword evidence="3" id="KW-1185">Reference proteome</keyword>
<organism evidence="2 3">
    <name type="scientific">Streptomyces natalensis ATCC 27448</name>
    <dbReference type="NCBI Taxonomy" id="1240678"/>
    <lineage>
        <taxon>Bacteria</taxon>
        <taxon>Bacillati</taxon>
        <taxon>Actinomycetota</taxon>
        <taxon>Actinomycetes</taxon>
        <taxon>Kitasatosporales</taxon>
        <taxon>Streptomycetaceae</taxon>
        <taxon>Streptomyces</taxon>
    </lineage>
</organism>
<evidence type="ECO:0000313" key="2">
    <source>
        <dbReference type="EMBL" id="KIZ15842.1"/>
    </source>
</evidence>
<dbReference type="EMBL" id="JRKI01000029">
    <property type="protein sequence ID" value="KIZ15842.1"/>
    <property type="molecule type" value="Genomic_DNA"/>
</dbReference>
<feature type="region of interest" description="Disordered" evidence="1">
    <location>
        <begin position="1"/>
        <end position="21"/>
    </location>
</feature>
<reference evidence="2 3" key="1">
    <citation type="submission" date="2014-09" db="EMBL/GenBank/DDBJ databases">
        <title>Draft genome sequence of Streptomyces natalensis ATCC 27448, producer of the antifungal pimaricin.</title>
        <authorList>
            <person name="Mendes M.V."/>
            <person name="Beites T."/>
            <person name="Pires S."/>
            <person name="Santos C.L."/>
            <person name="Moradas-Ferreira P."/>
        </authorList>
    </citation>
    <scope>NUCLEOTIDE SEQUENCE [LARGE SCALE GENOMIC DNA]</scope>
    <source>
        <strain evidence="2 3">ATCC 27448</strain>
    </source>
</reference>
<dbReference type="PATRIC" id="fig|1240678.4.peg.4538"/>
<evidence type="ECO:0000256" key="1">
    <source>
        <dbReference type="SAM" id="MobiDB-lite"/>
    </source>
</evidence>
<dbReference type="Proteomes" id="UP000032458">
    <property type="component" value="Unassembled WGS sequence"/>
</dbReference>
<name>A0A0D7CK92_9ACTN</name>
<accession>A0A0D7CK92</accession>
<protein>
    <submittedName>
        <fullName evidence="2">Uncharacterized protein</fullName>
    </submittedName>
</protein>
<dbReference type="AlphaFoldDB" id="A0A0D7CK92"/>
<comment type="caution">
    <text evidence="2">The sequence shown here is derived from an EMBL/GenBank/DDBJ whole genome shotgun (WGS) entry which is preliminary data.</text>
</comment>
<evidence type="ECO:0000313" key="3">
    <source>
        <dbReference type="Proteomes" id="UP000032458"/>
    </source>
</evidence>
<gene>
    <name evidence="2" type="ORF">SNA_21355</name>
</gene>
<sequence>MSAVGDVQGEHGVPPAEARHVGGRVGLGAGVRLEGGVLGAEEDLGAFDCDALDDVRVRASGAAFRREDDALTQPRGPAAVRECCIPSGLLSPAHSAMLQQFLRGRSDSSANTIALYG</sequence>
<proteinExistence type="predicted"/>